<keyword evidence="5 6" id="KW-0560">Oxidoreductase</keyword>
<dbReference type="GO" id="GO:0016627">
    <property type="term" value="F:oxidoreductase activity, acting on the CH-CH group of donors"/>
    <property type="evidence" value="ECO:0007669"/>
    <property type="project" value="InterPro"/>
</dbReference>
<dbReference type="AlphaFoldDB" id="A0A7I9V9B3"/>
<evidence type="ECO:0000313" key="10">
    <source>
        <dbReference type="EMBL" id="GEE01691.1"/>
    </source>
</evidence>
<dbReference type="FunFam" id="2.40.110.10:FF:000011">
    <property type="entry name" value="Acyl-CoA dehydrogenase FadE34"/>
    <property type="match status" value="1"/>
</dbReference>
<dbReference type="GO" id="GO:0005886">
    <property type="term" value="C:plasma membrane"/>
    <property type="evidence" value="ECO:0007669"/>
    <property type="project" value="TreeGrafter"/>
</dbReference>
<protein>
    <submittedName>
        <fullName evidence="10">Acyl-CoA dehydrogenase</fullName>
    </submittedName>
</protein>
<dbReference type="InterPro" id="IPR036250">
    <property type="entry name" value="AcylCo_DH-like_C"/>
</dbReference>
<dbReference type="InterPro" id="IPR052161">
    <property type="entry name" value="Mycobact_Acyl-CoA_DH"/>
</dbReference>
<name>A0A7I9V9B3_9ACTN</name>
<comment type="similarity">
    <text evidence="2 6">Belongs to the acyl-CoA dehydrogenase family.</text>
</comment>
<dbReference type="Proteomes" id="UP000444960">
    <property type="component" value="Unassembled WGS sequence"/>
</dbReference>
<organism evidence="10 11">
    <name type="scientific">Gordonia spumicola</name>
    <dbReference type="NCBI Taxonomy" id="589161"/>
    <lineage>
        <taxon>Bacteria</taxon>
        <taxon>Bacillati</taxon>
        <taxon>Actinomycetota</taxon>
        <taxon>Actinomycetes</taxon>
        <taxon>Mycobacteriales</taxon>
        <taxon>Gordoniaceae</taxon>
        <taxon>Gordonia</taxon>
    </lineage>
</organism>
<dbReference type="InterPro" id="IPR009100">
    <property type="entry name" value="AcylCoA_DH/oxidase_NM_dom_sf"/>
</dbReference>
<dbReference type="Gene3D" id="1.10.540.10">
    <property type="entry name" value="Acyl-CoA dehydrogenase/oxidase, N-terminal domain"/>
    <property type="match status" value="1"/>
</dbReference>
<dbReference type="Pfam" id="PF02770">
    <property type="entry name" value="Acyl-CoA_dh_M"/>
    <property type="match status" value="1"/>
</dbReference>
<dbReference type="InterPro" id="IPR006091">
    <property type="entry name" value="Acyl-CoA_Oxase/DH_mid-dom"/>
</dbReference>
<feature type="domain" description="Acyl-CoA dehydrogenase/oxidase C-terminal" evidence="7">
    <location>
        <begin position="215"/>
        <end position="373"/>
    </location>
</feature>
<evidence type="ECO:0000313" key="11">
    <source>
        <dbReference type="Proteomes" id="UP000444960"/>
    </source>
</evidence>
<evidence type="ECO:0000259" key="8">
    <source>
        <dbReference type="Pfam" id="PF02770"/>
    </source>
</evidence>
<dbReference type="SUPFAM" id="SSF47203">
    <property type="entry name" value="Acyl-CoA dehydrogenase C-terminal domain-like"/>
    <property type="match status" value="1"/>
</dbReference>
<dbReference type="PANTHER" id="PTHR43292">
    <property type="entry name" value="ACYL-COA DEHYDROGENASE"/>
    <property type="match status" value="1"/>
</dbReference>
<evidence type="ECO:0000256" key="5">
    <source>
        <dbReference type="ARBA" id="ARBA00023002"/>
    </source>
</evidence>
<dbReference type="InterPro" id="IPR037069">
    <property type="entry name" value="AcylCoA_DH/ox_N_sf"/>
</dbReference>
<sequence>MRNRVADAARDVIAEHPPATTPTGDVLRAWYDAGLAWVHFPEGRGGLGLSRGLQGVADEIAEQAGVPSLSLLNPIGHGMAAPTIVEHAQTPELAQHWLRPLASADEIWCQLFSEPGAGSDLAGLATSAVRDGDDWVVNGQKVWTTLAHIASWALLIARTDPDVPKHKGLTYFVVDMTAPGVEVRPLRQMTGQAEFNEVYLTDVRIPDSHRLGAVGDGWRVAMTTLMNERSSIGASGLRRGEGTIADAVALWTQRPDRHTPVLRDRLTKLWLRAEAGRLTSERGRVTATVRGPGPEGSIDKLVGAELNQRVYEFCMDLLGPEAALYGSYAMTEVRAEDANRGGDVQQRFLRSRANTIEGGTSEVLRNILGERILGLPGDLRADAGRPWREVPRG</sequence>
<evidence type="ECO:0000256" key="6">
    <source>
        <dbReference type="RuleBase" id="RU362125"/>
    </source>
</evidence>
<dbReference type="OrthoDB" id="5167280at2"/>
<comment type="cofactor">
    <cofactor evidence="1 6">
        <name>FAD</name>
        <dbReference type="ChEBI" id="CHEBI:57692"/>
    </cofactor>
</comment>
<dbReference type="Pfam" id="PF02771">
    <property type="entry name" value="Acyl-CoA_dh_N"/>
    <property type="match status" value="1"/>
</dbReference>
<dbReference type="GO" id="GO:0050660">
    <property type="term" value="F:flavin adenine dinucleotide binding"/>
    <property type="evidence" value="ECO:0007669"/>
    <property type="project" value="InterPro"/>
</dbReference>
<gene>
    <name evidence="10" type="ORF">nbrc107696_21370</name>
</gene>
<evidence type="ECO:0000256" key="4">
    <source>
        <dbReference type="ARBA" id="ARBA00022827"/>
    </source>
</evidence>
<evidence type="ECO:0000259" key="7">
    <source>
        <dbReference type="Pfam" id="PF00441"/>
    </source>
</evidence>
<proteinExistence type="inferred from homology"/>
<dbReference type="Gene3D" id="1.20.140.10">
    <property type="entry name" value="Butyryl-CoA Dehydrogenase, subunit A, domain 3"/>
    <property type="match status" value="1"/>
</dbReference>
<dbReference type="Pfam" id="PF00441">
    <property type="entry name" value="Acyl-CoA_dh_1"/>
    <property type="match status" value="1"/>
</dbReference>
<dbReference type="SUPFAM" id="SSF56645">
    <property type="entry name" value="Acyl-CoA dehydrogenase NM domain-like"/>
    <property type="match status" value="1"/>
</dbReference>
<dbReference type="InterPro" id="IPR046373">
    <property type="entry name" value="Acyl-CoA_Oxase/DH_mid-dom_sf"/>
</dbReference>
<keyword evidence="4 6" id="KW-0274">FAD</keyword>
<evidence type="ECO:0000256" key="1">
    <source>
        <dbReference type="ARBA" id="ARBA00001974"/>
    </source>
</evidence>
<keyword evidence="3 6" id="KW-0285">Flavoprotein</keyword>
<evidence type="ECO:0000259" key="9">
    <source>
        <dbReference type="Pfam" id="PF02771"/>
    </source>
</evidence>
<dbReference type="Gene3D" id="2.40.110.10">
    <property type="entry name" value="Butyryl-CoA Dehydrogenase, subunit A, domain 2"/>
    <property type="match status" value="1"/>
</dbReference>
<comment type="caution">
    <text evidence="10">The sequence shown here is derived from an EMBL/GenBank/DDBJ whole genome shotgun (WGS) entry which is preliminary data.</text>
</comment>
<dbReference type="EMBL" id="BJOV01000003">
    <property type="protein sequence ID" value="GEE01691.1"/>
    <property type="molecule type" value="Genomic_DNA"/>
</dbReference>
<evidence type="ECO:0000256" key="3">
    <source>
        <dbReference type="ARBA" id="ARBA00022630"/>
    </source>
</evidence>
<keyword evidence="11" id="KW-1185">Reference proteome</keyword>
<reference evidence="11" key="1">
    <citation type="submission" date="2019-06" db="EMBL/GenBank/DDBJ databases">
        <title>Gordonia isolated from sludge of a wastewater treatment plant.</title>
        <authorList>
            <person name="Tamura T."/>
            <person name="Aoyama K."/>
            <person name="Kang Y."/>
            <person name="Saito S."/>
            <person name="Akiyama N."/>
            <person name="Yazawa K."/>
            <person name="Gonoi T."/>
            <person name="Mikami Y."/>
        </authorList>
    </citation>
    <scope>NUCLEOTIDE SEQUENCE [LARGE SCALE GENOMIC DNA]</scope>
    <source>
        <strain evidence="11">NBRC 107696</strain>
    </source>
</reference>
<accession>A0A7I9V9B3</accession>
<evidence type="ECO:0000256" key="2">
    <source>
        <dbReference type="ARBA" id="ARBA00009347"/>
    </source>
</evidence>
<dbReference type="InterPro" id="IPR013786">
    <property type="entry name" value="AcylCoA_DH/ox_N"/>
</dbReference>
<feature type="domain" description="Acyl-CoA oxidase/dehydrogenase middle" evidence="8">
    <location>
        <begin position="109"/>
        <end position="203"/>
    </location>
</feature>
<dbReference type="PANTHER" id="PTHR43292:SF4">
    <property type="entry name" value="ACYL-COA DEHYDROGENASE FADE34"/>
    <property type="match status" value="1"/>
</dbReference>
<feature type="domain" description="Acyl-CoA dehydrogenase/oxidase N-terminal" evidence="9">
    <location>
        <begin position="4"/>
        <end position="104"/>
    </location>
</feature>
<dbReference type="RefSeq" id="WP_161895452.1">
    <property type="nucleotide sequence ID" value="NZ_BJOV01000003.1"/>
</dbReference>
<dbReference type="InterPro" id="IPR009075">
    <property type="entry name" value="AcylCo_DH/oxidase_C"/>
</dbReference>